<dbReference type="EMBL" id="GBHO01032578">
    <property type="protein sequence ID" value="JAG11026.1"/>
    <property type="molecule type" value="Transcribed_RNA"/>
</dbReference>
<sequence length="189" mass="21774">KSTCFDHKKIHLGTWKCPGSSVVNQIDHVVVGRRNASSIIDVKACRGPNCDSDHFLVKAKVRNRLSNAQKGKSTSRIKWNVDKLKDETVKKEYQDNLSAKISSHLESPSTNELWTDIKVAVLETAKETLGEKSKIGNEEWFDQECEALINEKNNKRRTWIQRDTRGTREAYNTSRRLANYACRRKKRAW</sequence>
<organism evidence="1">
    <name type="scientific">Lygus hesperus</name>
    <name type="common">Western plant bug</name>
    <dbReference type="NCBI Taxonomy" id="30085"/>
    <lineage>
        <taxon>Eukaryota</taxon>
        <taxon>Metazoa</taxon>
        <taxon>Ecdysozoa</taxon>
        <taxon>Arthropoda</taxon>
        <taxon>Hexapoda</taxon>
        <taxon>Insecta</taxon>
        <taxon>Pterygota</taxon>
        <taxon>Neoptera</taxon>
        <taxon>Paraneoptera</taxon>
        <taxon>Hemiptera</taxon>
        <taxon>Heteroptera</taxon>
        <taxon>Panheteroptera</taxon>
        <taxon>Cimicomorpha</taxon>
        <taxon>Miridae</taxon>
        <taxon>Mirini</taxon>
        <taxon>Lygus</taxon>
    </lineage>
</organism>
<name>A0A0A9WUD0_LYGHE</name>
<accession>A0A0A9WUD0</accession>
<proteinExistence type="predicted"/>
<gene>
    <name evidence="1" type="primary">CFDP2_33</name>
    <name evidence="1" type="ORF">CM83_104890</name>
</gene>
<protein>
    <submittedName>
        <fullName evidence="1">Craniofacial development protein 2</fullName>
    </submittedName>
</protein>
<evidence type="ECO:0000313" key="1">
    <source>
        <dbReference type="EMBL" id="JAG11026.1"/>
    </source>
</evidence>
<feature type="non-terminal residue" evidence="1">
    <location>
        <position position="1"/>
    </location>
</feature>
<reference evidence="1" key="2">
    <citation type="submission" date="2014-07" db="EMBL/GenBank/DDBJ databases">
        <authorList>
            <person name="Hull J."/>
        </authorList>
    </citation>
    <scope>NUCLEOTIDE SEQUENCE</scope>
</reference>
<feature type="non-terminal residue" evidence="1">
    <location>
        <position position="189"/>
    </location>
</feature>
<dbReference type="AlphaFoldDB" id="A0A0A9WUD0"/>
<reference evidence="1" key="1">
    <citation type="journal article" date="2014" name="PLoS ONE">
        <title>Transcriptome-Based Identification of ABC Transporters in the Western Tarnished Plant Bug Lygus hesperus.</title>
        <authorList>
            <person name="Hull J.J."/>
            <person name="Chaney K."/>
            <person name="Geib S.M."/>
            <person name="Fabrick J.A."/>
            <person name="Brent C.S."/>
            <person name="Walsh D."/>
            <person name="Lavine L.C."/>
        </authorList>
    </citation>
    <scope>NUCLEOTIDE SEQUENCE</scope>
</reference>